<feature type="non-terminal residue" evidence="1">
    <location>
        <position position="69"/>
    </location>
</feature>
<dbReference type="AlphaFoldDB" id="A0A8J4TI33"/>
<accession>A0A8J4TI33</accession>
<organism evidence="1 2">
    <name type="scientific">Clarias magur</name>
    <name type="common">Asian catfish</name>
    <name type="synonym">Macropteronotus magur</name>
    <dbReference type="NCBI Taxonomy" id="1594786"/>
    <lineage>
        <taxon>Eukaryota</taxon>
        <taxon>Metazoa</taxon>
        <taxon>Chordata</taxon>
        <taxon>Craniata</taxon>
        <taxon>Vertebrata</taxon>
        <taxon>Euteleostomi</taxon>
        <taxon>Actinopterygii</taxon>
        <taxon>Neopterygii</taxon>
        <taxon>Teleostei</taxon>
        <taxon>Ostariophysi</taxon>
        <taxon>Siluriformes</taxon>
        <taxon>Clariidae</taxon>
        <taxon>Clarias</taxon>
    </lineage>
</organism>
<evidence type="ECO:0000313" key="1">
    <source>
        <dbReference type="EMBL" id="KAF5898271.1"/>
    </source>
</evidence>
<dbReference type="Proteomes" id="UP000727407">
    <property type="component" value="Unassembled WGS sequence"/>
</dbReference>
<protein>
    <submittedName>
        <fullName evidence="1">Uncharacterized protein</fullName>
    </submittedName>
</protein>
<proteinExistence type="predicted"/>
<reference evidence="1" key="1">
    <citation type="submission" date="2020-07" db="EMBL/GenBank/DDBJ databases">
        <title>Clarias magur genome sequencing, assembly and annotation.</title>
        <authorList>
            <person name="Kushwaha B."/>
            <person name="Kumar R."/>
            <person name="Das P."/>
            <person name="Joshi C.G."/>
            <person name="Kumar D."/>
            <person name="Nagpure N.S."/>
            <person name="Pandey M."/>
            <person name="Agarwal S."/>
            <person name="Srivastava S."/>
            <person name="Singh M."/>
            <person name="Sahoo L."/>
            <person name="Jayasankar P."/>
            <person name="Meher P.K."/>
            <person name="Koringa P.G."/>
            <person name="Iquebal M.A."/>
            <person name="Das S.P."/>
            <person name="Bit A."/>
            <person name="Patnaik S."/>
            <person name="Patel N."/>
            <person name="Shah T.M."/>
            <person name="Hinsu A."/>
            <person name="Jena J.K."/>
        </authorList>
    </citation>
    <scope>NUCLEOTIDE SEQUENCE</scope>
    <source>
        <strain evidence="1">CIFAMagur01</strain>
        <tissue evidence="1">Testis</tissue>
    </source>
</reference>
<name>A0A8J4TI33_CLAMG</name>
<sequence length="69" mass="7810">ESHNMHQEQLCKSTCSVSWNTEKVQRHTYRYSTTITSSMKGPTAGTSQLAFDCVVDIDTLPGCREMILR</sequence>
<keyword evidence="2" id="KW-1185">Reference proteome</keyword>
<comment type="caution">
    <text evidence="1">The sequence shown here is derived from an EMBL/GenBank/DDBJ whole genome shotgun (WGS) entry which is preliminary data.</text>
</comment>
<feature type="non-terminal residue" evidence="1">
    <location>
        <position position="1"/>
    </location>
</feature>
<gene>
    <name evidence="1" type="ORF">DAT39_012010</name>
</gene>
<dbReference type="EMBL" id="QNUK01000205">
    <property type="protein sequence ID" value="KAF5898271.1"/>
    <property type="molecule type" value="Genomic_DNA"/>
</dbReference>
<evidence type="ECO:0000313" key="2">
    <source>
        <dbReference type="Proteomes" id="UP000727407"/>
    </source>
</evidence>